<reference evidence="2 3" key="1">
    <citation type="journal article" date="2020" name="ISME J.">
        <title>Uncovering the hidden diversity of litter-decomposition mechanisms in mushroom-forming fungi.</title>
        <authorList>
            <person name="Floudas D."/>
            <person name="Bentzer J."/>
            <person name="Ahren D."/>
            <person name="Johansson T."/>
            <person name="Persson P."/>
            <person name="Tunlid A."/>
        </authorList>
    </citation>
    <scope>NUCLEOTIDE SEQUENCE [LARGE SCALE GENOMIC DNA]</scope>
    <source>
        <strain evidence="2 3">CBS 406.79</strain>
    </source>
</reference>
<gene>
    <name evidence="2" type="ORF">D9757_001071</name>
</gene>
<feature type="region of interest" description="Disordered" evidence="1">
    <location>
        <begin position="401"/>
        <end position="427"/>
    </location>
</feature>
<name>A0A8H5I070_9AGAR</name>
<evidence type="ECO:0000313" key="3">
    <source>
        <dbReference type="Proteomes" id="UP000518752"/>
    </source>
</evidence>
<comment type="caution">
    <text evidence="2">The sequence shown here is derived from an EMBL/GenBank/DDBJ whole genome shotgun (WGS) entry which is preliminary data.</text>
</comment>
<proteinExistence type="predicted"/>
<dbReference type="OrthoDB" id="2803656at2759"/>
<feature type="compositionally biased region" description="Polar residues" evidence="1">
    <location>
        <begin position="108"/>
        <end position="122"/>
    </location>
</feature>
<keyword evidence="3" id="KW-1185">Reference proteome</keyword>
<dbReference type="Proteomes" id="UP000518752">
    <property type="component" value="Unassembled WGS sequence"/>
</dbReference>
<feature type="compositionally biased region" description="Acidic residues" evidence="1">
    <location>
        <begin position="402"/>
        <end position="427"/>
    </location>
</feature>
<protein>
    <submittedName>
        <fullName evidence="2">Uncharacterized protein</fullName>
    </submittedName>
</protein>
<feature type="region of interest" description="Disordered" evidence="1">
    <location>
        <begin position="86"/>
        <end position="122"/>
    </location>
</feature>
<evidence type="ECO:0000313" key="2">
    <source>
        <dbReference type="EMBL" id="KAF5392650.1"/>
    </source>
</evidence>
<organism evidence="2 3">
    <name type="scientific">Collybiopsis confluens</name>
    <dbReference type="NCBI Taxonomy" id="2823264"/>
    <lineage>
        <taxon>Eukaryota</taxon>
        <taxon>Fungi</taxon>
        <taxon>Dikarya</taxon>
        <taxon>Basidiomycota</taxon>
        <taxon>Agaricomycotina</taxon>
        <taxon>Agaricomycetes</taxon>
        <taxon>Agaricomycetidae</taxon>
        <taxon>Agaricales</taxon>
        <taxon>Marasmiineae</taxon>
        <taxon>Omphalotaceae</taxon>
        <taxon>Collybiopsis</taxon>
    </lineage>
</organism>
<accession>A0A8H5I070</accession>
<feature type="region of interest" description="Disordered" evidence="1">
    <location>
        <begin position="271"/>
        <end position="357"/>
    </location>
</feature>
<dbReference type="EMBL" id="JAACJN010000004">
    <property type="protein sequence ID" value="KAF5392650.1"/>
    <property type="molecule type" value="Genomic_DNA"/>
</dbReference>
<sequence>MAEGHRATVRTFLNFFGLSDLNAVACFLTPTTMSEGNTELYRPGSVDILPEAGPNLTSVSEFDSSNVNLNSKNRIQMLKVAAEVPYGPGIGSNPPSDEAASAEKDVDTQTSRDSNSDATSDPLQVAAQHYPWMYMTSTLDACFKDAEQTAENDLKTRSDALDKEEAEISEQRVRYDAEEAIEFYDELASDKFAKEAPRIMQTFLSHGEACSKLEGETLAIASRDLTAAGLDYDNMDVWLKEYNAVLDRLGILLMEAFDLESAILRLTVSTSSAPPTDESAPVSSSSGGDADRTVVLAPSTSAVPGIAEQETRTGLSSAIRIQGKGEGGGGRRQGQEAGNEEQQQTPTASSQTQTQARSQIAPVFSACLPIIRARMKNIGVAQELVEGAKQNLSVTVYLESLSLEEGDWEEDEDEDEDEEEEEGDGRE</sequence>
<dbReference type="AlphaFoldDB" id="A0A8H5I070"/>
<feature type="compositionally biased region" description="Low complexity" evidence="1">
    <location>
        <begin position="335"/>
        <end position="357"/>
    </location>
</feature>
<evidence type="ECO:0000256" key="1">
    <source>
        <dbReference type="SAM" id="MobiDB-lite"/>
    </source>
</evidence>